<evidence type="ECO:0000313" key="2">
    <source>
        <dbReference type="Proteomes" id="UP000006852"/>
    </source>
</evidence>
<dbReference type="KEGG" id="tsu:Tresu_2679"/>
<reference evidence="2" key="1">
    <citation type="submission" date="2011-04" db="EMBL/GenBank/DDBJ databases">
        <title>The complete genome of plasmid of Treponema succinifaciens DSM 2489.</title>
        <authorList>
            <person name="Lucas S."/>
            <person name="Copeland A."/>
            <person name="Lapidus A."/>
            <person name="Bruce D."/>
            <person name="Goodwin L."/>
            <person name="Pitluck S."/>
            <person name="Peters L."/>
            <person name="Kyrpides N."/>
            <person name="Mavromatis K."/>
            <person name="Ivanova N."/>
            <person name="Ovchinnikova G."/>
            <person name="Teshima H."/>
            <person name="Detter J.C."/>
            <person name="Tapia R."/>
            <person name="Han C."/>
            <person name="Land M."/>
            <person name="Hauser L."/>
            <person name="Markowitz V."/>
            <person name="Cheng J.-F."/>
            <person name="Hugenholtz P."/>
            <person name="Woyke T."/>
            <person name="Wu D."/>
            <person name="Gronow S."/>
            <person name="Wellnitz S."/>
            <person name="Brambilla E."/>
            <person name="Klenk H.-P."/>
            <person name="Eisen J.A."/>
        </authorList>
    </citation>
    <scope>NUCLEOTIDE SEQUENCE [LARGE SCALE GENOMIC DNA]</scope>
    <source>
        <strain evidence="2">ATCC 33096 / DSM 2489 / 6091</strain>
        <plasmid evidence="2">Plasmid pTRESU01</plasmid>
    </source>
</reference>
<dbReference type="GeneID" id="302999768"/>
<dbReference type="AlphaFoldDB" id="F2NYN7"/>
<sequence>MEIDIEIDGLTNCLVERATGQEKDTQYRLISKTITKAEAENLKIAGWLFDWSIPHSNGYEVYELLLKDTNERQGLIALKHIRNQLYTHVDVVESSPSNRGSHGIYQGVGAHLFAIACKLSWDVGNEGFVQFKAKTNLVEHYRETLNAQNIDDQNMFIDSYSAINLIKKYFSEEA</sequence>
<name>F2NYN7_TRES6</name>
<dbReference type="EMBL" id="CP002632">
    <property type="protein sequence ID" value="AEB15536.1"/>
    <property type="molecule type" value="Genomic_DNA"/>
</dbReference>
<evidence type="ECO:0000313" key="1">
    <source>
        <dbReference type="EMBL" id="AEB15536.1"/>
    </source>
</evidence>
<keyword evidence="2" id="KW-1185">Reference proteome</keyword>
<dbReference type="eggNOG" id="ENOG502ZGGW">
    <property type="taxonomic scope" value="Bacteria"/>
</dbReference>
<proteinExistence type="predicted"/>
<dbReference type="RefSeq" id="WP_013702780.1">
    <property type="nucleotide sequence ID" value="NC_015386.1"/>
</dbReference>
<keyword evidence="1" id="KW-0614">Plasmid</keyword>
<gene>
    <name evidence="1" type="ordered locus">Tresu_2679</name>
</gene>
<geneLocation type="plasmid" evidence="1 2">
    <name>pTRESU01</name>
</geneLocation>
<dbReference type="HOGENOM" id="CLU_125389_0_0_12"/>
<protein>
    <submittedName>
        <fullName evidence="1">Uncharacterized protein</fullName>
    </submittedName>
</protein>
<organism evidence="1 2">
    <name type="scientific">Treponema succinifaciens (strain ATCC 33096 / DSM 2489 / 6091)</name>
    <dbReference type="NCBI Taxonomy" id="869209"/>
    <lineage>
        <taxon>Bacteria</taxon>
        <taxon>Pseudomonadati</taxon>
        <taxon>Spirochaetota</taxon>
        <taxon>Spirochaetia</taxon>
        <taxon>Spirochaetales</taxon>
        <taxon>Treponemataceae</taxon>
        <taxon>Treponema</taxon>
    </lineage>
</organism>
<dbReference type="Proteomes" id="UP000006852">
    <property type="component" value="Plasmid pTRESU01"/>
</dbReference>
<accession>F2NYN7</accession>
<dbReference type="OrthoDB" id="956078at2"/>